<proteinExistence type="predicted"/>
<keyword evidence="3" id="KW-0812">Transmembrane</keyword>
<dbReference type="SMART" id="SM00028">
    <property type="entry name" value="TPR"/>
    <property type="match status" value="4"/>
</dbReference>
<feature type="compositionally biased region" description="Low complexity" evidence="2">
    <location>
        <begin position="225"/>
        <end position="234"/>
    </location>
</feature>
<organism evidence="4 5">
    <name type="scientific">Gilvimarinus japonicus</name>
    <dbReference type="NCBI Taxonomy" id="1796469"/>
    <lineage>
        <taxon>Bacteria</taxon>
        <taxon>Pseudomonadati</taxon>
        <taxon>Pseudomonadota</taxon>
        <taxon>Gammaproteobacteria</taxon>
        <taxon>Cellvibrionales</taxon>
        <taxon>Cellvibrionaceae</taxon>
        <taxon>Gilvimarinus</taxon>
    </lineage>
</organism>
<comment type="caution">
    <text evidence="4">The sequence shown here is derived from an EMBL/GenBank/DDBJ whole genome shotgun (WGS) entry which is preliminary data.</text>
</comment>
<dbReference type="EMBL" id="JBHRTL010000001">
    <property type="protein sequence ID" value="MFC3153618.1"/>
    <property type="molecule type" value="Genomic_DNA"/>
</dbReference>
<evidence type="ECO:0000256" key="1">
    <source>
        <dbReference type="PROSITE-ProRule" id="PRU00339"/>
    </source>
</evidence>
<evidence type="ECO:0000313" key="5">
    <source>
        <dbReference type="Proteomes" id="UP001595548"/>
    </source>
</evidence>
<dbReference type="SUPFAM" id="SSF48452">
    <property type="entry name" value="TPR-like"/>
    <property type="match status" value="1"/>
</dbReference>
<dbReference type="PROSITE" id="PS50005">
    <property type="entry name" value="TPR"/>
    <property type="match status" value="1"/>
</dbReference>
<reference evidence="5" key="1">
    <citation type="journal article" date="2019" name="Int. J. Syst. Evol. Microbiol.">
        <title>The Global Catalogue of Microorganisms (GCM) 10K type strain sequencing project: providing services to taxonomists for standard genome sequencing and annotation.</title>
        <authorList>
            <consortium name="The Broad Institute Genomics Platform"/>
            <consortium name="The Broad Institute Genome Sequencing Center for Infectious Disease"/>
            <person name="Wu L."/>
            <person name="Ma J."/>
        </authorList>
    </citation>
    <scope>NUCLEOTIDE SEQUENCE [LARGE SCALE GENOMIC DNA]</scope>
    <source>
        <strain evidence="5">KCTC 52141</strain>
    </source>
</reference>
<dbReference type="Proteomes" id="UP001595548">
    <property type="component" value="Unassembled WGS sequence"/>
</dbReference>
<name>A0ABV7HIA6_9GAMM</name>
<dbReference type="PANTHER" id="PTHR12558">
    <property type="entry name" value="CELL DIVISION CYCLE 16,23,27"/>
    <property type="match status" value="1"/>
</dbReference>
<feature type="compositionally biased region" description="Basic and acidic residues" evidence="2">
    <location>
        <begin position="271"/>
        <end position="284"/>
    </location>
</feature>
<dbReference type="PANTHER" id="PTHR12558:SF13">
    <property type="entry name" value="CELL DIVISION CYCLE PROTEIN 27 HOMOLOG"/>
    <property type="match status" value="1"/>
</dbReference>
<keyword evidence="5" id="KW-1185">Reference proteome</keyword>
<evidence type="ECO:0000313" key="4">
    <source>
        <dbReference type="EMBL" id="MFC3153618.1"/>
    </source>
</evidence>
<feature type="region of interest" description="Disordered" evidence="2">
    <location>
        <begin position="9"/>
        <end position="30"/>
    </location>
</feature>
<keyword evidence="3" id="KW-0472">Membrane</keyword>
<dbReference type="Pfam" id="PF13432">
    <property type="entry name" value="TPR_16"/>
    <property type="match status" value="2"/>
</dbReference>
<keyword evidence="1" id="KW-0802">TPR repeat</keyword>
<gene>
    <name evidence="4" type="ORF">ACFOEB_00245</name>
</gene>
<feature type="repeat" description="TPR" evidence="1">
    <location>
        <begin position="166"/>
        <end position="199"/>
    </location>
</feature>
<accession>A0ABV7HIA6</accession>
<dbReference type="Gene3D" id="1.25.40.10">
    <property type="entry name" value="Tetratricopeptide repeat domain"/>
    <property type="match status" value="2"/>
</dbReference>
<dbReference type="InterPro" id="IPR011990">
    <property type="entry name" value="TPR-like_helical_dom_sf"/>
</dbReference>
<evidence type="ECO:0000256" key="3">
    <source>
        <dbReference type="SAM" id="Phobius"/>
    </source>
</evidence>
<sequence length="458" mass="50064">MSLVNDMLRDLDARQPQPSHNSDHLPSGLSRRPSRGAWRLVLLGFFAVSLLAVLGYWYLSAKSLLAERAPEKTVLAAQPEPALDMSLVATPSLGREEHAATARTAPSSVASGQLTELSQSLRLAQAALVAGQLTTPIDASAYWYYQKALQLDPDNREARAGIEQIAARYLERARRAQNRGDYARALELLDRALAVSPDNATAQALLGELQVEGAASAPVVANNAPAKPAKSLAPPVRPASENNPVHDSVAAESTDTEMAGQDTGVSTSWATRDRQTQRDAERLVSRSQPGRAQQLLSAFIAEASTESFSAPQSRRYLQSLLLRASEFTAAENLIVPTLSARDKHYLQARLYEHRGELTKALQILEQGYASAESDEAYRALTASLYQNTGNYSAAESHYRRLLEVFGPRARYWLGLALALDQQQRYQPASVAYRRAREASDATAVIVKFADQRLIQIAM</sequence>
<dbReference type="RefSeq" id="WP_382413471.1">
    <property type="nucleotide sequence ID" value="NZ_AP031500.1"/>
</dbReference>
<protein>
    <submittedName>
        <fullName evidence="4">Tetratricopeptide repeat protein</fullName>
    </submittedName>
</protein>
<feature type="region of interest" description="Disordered" evidence="2">
    <location>
        <begin position="225"/>
        <end position="289"/>
    </location>
</feature>
<dbReference type="InterPro" id="IPR019734">
    <property type="entry name" value="TPR_rpt"/>
</dbReference>
<keyword evidence="3" id="KW-1133">Transmembrane helix</keyword>
<feature type="transmembrane region" description="Helical" evidence="3">
    <location>
        <begin position="40"/>
        <end position="59"/>
    </location>
</feature>
<evidence type="ECO:0000256" key="2">
    <source>
        <dbReference type="SAM" id="MobiDB-lite"/>
    </source>
</evidence>